<dbReference type="InterPro" id="IPR005123">
    <property type="entry name" value="Oxoglu/Fe-dep_dioxygenase_dom"/>
</dbReference>
<dbReference type="InterPro" id="IPR050231">
    <property type="entry name" value="Iron_ascorbate_oxido_reductase"/>
</dbReference>
<dbReference type="GO" id="GO:0046872">
    <property type="term" value="F:metal ion binding"/>
    <property type="evidence" value="ECO:0007669"/>
    <property type="project" value="UniProtKB-KW"/>
</dbReference>
<dbReference type="InterPro" id="IPR044861">
    <property type="entry name" value="IPNS-like_FE2OG_OXY"/>
</dbReference>
<evidence type="ECO:0000313" key="3">
    <source>
        <dbReference type="EMBL" id="CAD9700607.1"/>
    </source>
</evidence>
<feature type="domain" description="Fe2OG dioxygenase" evidence="2">
    <location>
        <begin position="187"/>
        <end position="295"/>
    </location>
</feature>
<accession>A0A7S2WQP7</accession>
<dbReference type="Pfam" id="PF03171">
    <property type="entry name" value="2OG-FeII_Oxy"/>
    <property type="match status" value="1"/>
</dbReference>
<sequence length="349" mass="39978">MSLRRLAKLPIVDLSLGTERGVANEIRKAASEHGFFYLTGHGIKKDIMRNTFKTLQTYFELPNEEKMKAHHTNTGKFRGYIGYFEQGNYGVDETDVRASDDSSDTASSPMDFKEVFHIGTELPPNDKLYNELLYGENVWPPGQDPFRKDVQQYYDEVENLSNRMFELFALSLGLPREYFLSKSISSPMNSMNCVHYPPLSEFPNRDELSEDQLGIGAHTDFEAFTLLSQNGPTDPCLDIFRDEEWMQVPPIPDAFVVNIGDMLARWSGDIFQSTVHRARNHERQDRYSIAFFRCCDYDCMLSPADVKKTISDSETRALIRDYPQVLAGDHMMSRISRANETILPQSEAM</sequence>
<dbReference type="PROSITE" id="PS51471">
    <property type="entry name" value="FE2OG_OXY"/>
    <property type="match status" value="1"/>
</dbReference>
<dbReference type="GO" id="GO:0016491">
    <property type="term" value="F:oxidoreductase activity"/>
    <property type="evidence" value="ECO:0007669"/>
    <property type="project" value="UniProtKB-KW"/>
</dbReference>
<keyword evidence="1" id="KW-0408">Iron</keyword>
<dbReference type="InterPro" id="IPR027443">
    <property type="entry name" value="IPNS-like_sf"/>
</dbReference>
<dbReference type="SUPFAM" id="SSF51197">
    <property type="entry name" value="Clavaminate synthase-like"/>
    <property type="match status" value="1"/>
</dbReference>
<name>A0A7S2WQP7_9STRA</name>
<comment type="similarity">
    <text evidence="1">Belongs to the iron/ascorbate-dependent oxidoreductase family.</text>
</comment>
<dbReference type="AlphaFoldDB" id="A0A7S2WQP7"/>
<dbReference type="EMBL" id="HBHK01022619">
    <property type="protein sequence ID" value="CAD9700607.1"/>
    <property type="molecule type" value="Transcribed_RNA"/>
</dbReference>
<dbReference type="PANTHER" id="PTHR47990">
    <property type="entry name" value="2-OXOGLUTARATE (2OG) AND FE(II)-DEPENDENT OXYGENASE SUPERFAMILY PROTEIN-RELATED"/>
    <property type="match status" value="1"/>
</dbReference>
<keyword evidence="1" id="KW-0479">Metal-binding</keyword>
<organism evidence="3">
    <name type="scientific">Mucochytrium quahogii</name>
    <dbReference type="NCBI Taxonomy" id="96639"/>
    <lineage>
        <taxon>Eukaryota</taxon>
        <taxon>Sar</taxon>
        <taxon>Stramenopiles</taxon>
        <taxon>Bigyra</taxon>
        <taxon>Labyrinthulomycetes</taxon>
        <taxon>Thraustochytrida</taxon>
        <taxon>Thraustochytriidae</taxon>
        <taxon>Mucochytrium</taxon>
    </lineage>
</organism>
<evidence type="ECO:0000256" key="1">
    <source>
        <dbReference type="RuleBase" id="RU003682"/>
    </source>
</evidence>
<gene>
    <name evidence="3" type="ORF">QSP1433_LOCUS14295</name>
</gene>
<dbReference type="Gene3D" id="2.60.120.330">
    <property type="entry name" value="B-lactam Antibiotic, Isopenicillin N Synthase, Chain"/>
    <property type="match status" value="1"/>
</dbReference>
<reference evidence="3" key="1">
    <citation type="submission" date="2021-01" db="EMBL/GenBank/DDBJ databases">
        <authorList>
            <person name="Corre E."/>
            <person name="Pelletier E."/>
            <person name="Niang G."/>
            <person name="Scheremetjew M."/>
            <person name="Finn R."/>
            <person name="Kale V."/>
            <person name="Holt S."/>
            <person name="Cochrane G."/>
            <person name="Meng A."/>
            <person name="Brown T."/>
            <person name="Cohen L."/>
        </authorList>
    </citation>
    <scope>NUCLEOTIDE SEQUENCE</scope>
    <source>
        <strain evidence="3">NY070348D</strain>
    </source>
</reference>
<keyword evidence="1" id="KW-0560">Oxidoreductase</keyword>
<protein>
    <recommendedName>
        <fullName evidence="2">Fe2OG dioxygenase domain-containing protein</fullName>
    </recommendedName>
</protein>
<dbReference type="Pfam" id="PF14226">
    <property type="entry name" value="DIOX_N"/>
    <property type="match status" value="1"/>
</dbReference>
<evidence type="ECO:0000259" key="2">
    <source>
        <dbReference type="PROSITE" id="PS51471"/>
    </source>
</evidence>
<dbReference type="PRINTS" id="PR00682">
    <property type="entry name" value="IPNSYNTHASE"/>
</dbReference>
<proteinExistence type="inferred from homology"/>
<dbReference type="InterPro" id="IPR026992">
    <property type="entry name" value="DIOX_N"/>
</dbReference>